<reference evidence="2 3" key="1">
    <citation type="submission" date="2014-04" db="EMBL/GenBank/DDBJ databases">
        <title>Evolutionary Origins and Diversification of the Mycorrhizal Mutualists.</title>
        <authorList>
            <consortium name="DOE Joint Genome Institute"/>
            <consortium name="Mycorrhizal Genomics Consortium"/>
            <person name="Kohler A."/>
            <person name="Kuo A."/>
            <person name="Nagy L.G."/>
            <person name="Floudas D."/>
            <person name="Copeland A."/>
            <person name="Barry K.W."/>
            <person name="Cichocki N."/>
            <person name="Veneault-Fourrey C."/>
            <person name="LaButti K."/>
            <person name="Lindquist E.A."/>
            <person name="Lipzen A."/>
            <person name="Lundell T."/>
            <person name="Morin E."/>
            <person name="Murat C."/>
            <person name="Riley R."/>
            <person name="Ohm R."/>
            <person name="Sun H."/>
            <person name="Tunlid A."/>
            <person name="Henrissat B."/>
            <person name="Grigoriev I.V."/>
            <person name="Hibbett D.S."/>
            <person name="Martin F."/>
        </authorList>
    </citation>
    <scope>NUCLEOTIDE SEQUENCE [LARGE SCALE GENOMIC DNA]</scope>
    <source>
        <strain evidence="2 3">FD-317 M1</strain>
    </source>
</reference>
<sequence length="144" mass="16065">MPNPTSALQPKLQPTRRGNAEIQGIAEVLSQNYVYVAAVSYSKKDGIFRQLNQEISGSEDDEDDEPAFDSDLVLLHQHIGDYIDSDEEVDPNPKHPPASKTSNAQWRTRCSGSGELYRFFHASSLVYAPLCWVCWVPTHNTLSG</sequence>
<dbReference type="EMBL" id="KN834777">
    <property type="protein sequence ID" value="KIK59950.1"/>
    <property type="molecule type" value="Genomic_DNA"/>
</dbReference>
<accession>A0A0D0B8R2</accession>
<evidence type="ECO:0000256" key="1">
    <source>
        <dbReference type="SAM" id="MobiDB-lite"/>
    </source>
</evidence>
<evidence type="ECO:0000313" key="2">
    <source>
        <dbReference type="EMBL" id="KIK59950.1"/>
    </source>
</evidence>
<protein>
    <submittedName>
        <fullName evidence="2">Uncharacterized protein</fullName>
    </submittedName>
</protein>
<feature type="region of interest" description="Disordered" evidence="1">
    <location>
        <begin position="84"/>
        <end position="106"/>
    </location>
</feature>
<dbReference type="Proteomes" id="UP000053593">
    <property type="component" value="Unassembled WGS sequence"/>
</dbReference>
<gene>
    <name evidence="2" type="ORF">GYMLUDRAFT_261601</name>
</gene>
<keyword evidence="3" id="KW-1185">Reference proteome</keyword>
<dbReference type="HOGENOM" id="CLU_1796683_0_0_1"/>
<dbReference type="OrthoDB" id="2995928at2759"/>
<proteinExistence type="predicted"/>
<organism evidence="2 3">
    <name type="scientific">Collybiopsis luxurians FD-317 M1</name>
    <dbReference type="NCBI Taxonomy" id="944289"/>
    <lineage>
        <taxon>Eukaryota</taxon>
        <taxon>Fungi</taxon>
        <taxon>Dikarya</taxon>
        <taxon>Basidiomycota</taxon>
        <taxon>Agaricomycotina</taxon>
        <taxon>Agaricomycetes</taxon>
        <taxon>Agaricomycetidae</taxon>
        <taxon>Agaricales</taxon>
        <taxon>Marasmiineae</taxon>
        <taxon>Omphalotaceae</taxon>
        <taxon>Collybiopsis</taxon>
        <taxon>Collybiopsis luxurians</taxon>
    </lineage>
</organism>
<evidence type="ECO:0000313" key="3">
    <source>
        <dbReference type="Proteomes" id="UP000053593"/>
    </source>
</evidence>
<dbReference type="AlphaFoldDB" id="A0A0D0B8R2"/>
<name>A0A0D0B8R2_9AGAR</name>